<dbReference type="EMBL" id="JAGPXD010000002">
    <property type="protein sequence ID" value="KAH7368387.1"/>
    <property type="molecule type" value="Genomic_DNA"/>
</dbReference>
<evidence type="ECO:0000313" key="1">
    <source>
        <dbReference type="EMBL" id="KAH7368387.1"/>
    </source>
</evidence>
<dbReference type="AlphaFoldDB" id="A0A8K0TPK2"/>
<dbReference type="SUPFAM" id="SSF54928">
    <property type="entry name" value="RNA-binding domain, RBD"/>
    <property type="match status" value="1"/>
</dbReference>
<comment type="caution">
    <text evidence="1">The sequence shown here is derived from an EMBL/GenBank/DDBJ whole genome shotgun (WGS) entry which is preliminary data.</text>
</comment>
<accession>A0A8K0TPK2</accession>
<evidence type="ECO:0000313" key="2">
    <source>
        <dbReference type="Proteomes" id="UP000813385"/>
    </source>
</evidence>
<proteinExistence type="predicted"/>
<sequence>MEAGNSDESDEILRQLVELPDLQTALASGWYARLANAVARPDREDNDEADKSVCSEHSSAADFEWDFVADEETPTTTSESHNLAQKGVNVGPLACLASDIVRELIAKAVMKPAEDEIVAKDATDTGSDFDPAELEEMSRAVIWDNPTQRDNALKRHRDASRNKSTPGIFNFGVRYMGFFSGRKTDAKHKTKCRTVLITNLPDTVELGAVLAQLRGENVIKAHIVKKNKGFATSYAIAYFSKQEDACANVAYYTENKMVFKASFNSRVLYEAVVTMPETDTYPLTDGMEIALQNGRTRHLELDHTEPSSILAAMHKAGLGLEDFGDVVTGLQSEEFSDCYQVEFRSIFIAGRVYEEFVHLNKGTMASAKFIKDSCNGPFVEDLSSKRPLCPSHYLRESFRLMMLDREGEEPAPKSALHLRIHDPLALSWESEGKVIVDDHKIDMDDKTANWAGSHIKREEGRDHLDQLGIWEHDPYSGARQFRPYLNGIGGALGYPTMLREDWVKEYLHYNMDSKNPATRQAIDKYFDAHGLINLRRVKSYVEDRFQSESSLQNSTKA</sequence>
<reference evidence="1" key="1">
    <citation type="journal article" date="2021" name="Nat. Commun.">
        <title>Genetic determinants of endophytism in the Arabidopsis root mycobiome.</title>
        <authorList>
            <person name="Mesny F."/>
            <person name="Miyauchi S."/>
            <person name="Thiergart T."/>
            <person name="Pickel B."/>
            <person name="Atanasova L."/>
            <person name="Karlsson M."/>
            <person name="Huettel B."/>
            <person name="Barry K.W."/>
            <person name="Haridas S."/>
            <person name="Chen C."/>
            <person name="Bauer D."/>
            <person name="Andreopoulos W."/>
            <person name="Pangilinan J."/>
            <person name="LaButti K."/>
            <person name="Riley R."/>
            <person name="Lipzen A."/>
            <person name="Clum A."/>
            <person name="Drula E."/>
            <person name="Henrissat B."/>
            <person name="Kohler A."/>
            <person name="Grigoriev I.V."/>
            <person name="Martin F.M."/>
            <person name="Hacquard S."/>
        </authorList>
    </citation>
    <scope>NUCLEOTIDE SEQUENCE</scope>
    <source>
        <strain evidence="1">MPI-CAGE-AT-0016</strain>
    </source>
</reference>
<organism evidence="1 2">
    <name type="scientific">Plectosphaerella cucumerina</name>
    <dbReference type="NCBI Taxonomy" id="40658"/>
    <lineage>
        <taxon>Eukaryota</taxon>
        <taxon>Fungi</taxon>
        <taxon>Dikarya</taxon>
        <taxon>Ascomycota</taxon>
        <taxon>Pezizomycotina</taxon>
        <taxon>Sordariomycetes</taxon>
        <taxon>Hypocreomycetidae</taxon>
        <taxon>Glomerellales</taxon>
        <taxon>Plectosphaerellaceae</taxon>
        <taxon>Plectosphaerella</taxon>
    </lineage>
</organism>
<dbReference type="InterPro" id="IPR035979">
    <property type="entry name" value="RBD_domain_sf"/>
</dbReference>
<keyword evidence="2" id="KW-1185">Reference proteome</keyword>
<evidence type="ECO:0008006" key="3">
    <source>
        <dbReference type="Google" id="ProtNLM"/>
    </source>
</evidence>
<name>A0A8K0TPK2_9PEZI</name>
<dbReference type="GO" id="GO:0003676">
    <property type="term" value="F:nucleic acid binding"/>
    <property type="evidence" value="ECO:0007669"/>
    <property type="project" value="InterPro"/>
</dbReference>
<gene>
    <name evidence="1" type="ORF">B0T11DRAFT_276959</name>
</gene>
<dbReference type="Proteomes" id="UP000813385">
    <property type="component" value="Unassembled WGS sequence"/>
</dbReference>
<dbReference type="OrthoDB" id="5244622at2759"/>
<protein>
    <recommendedName>
        <fullName evidence="3">RRM domain-containing protein</fullName>
    </recommendedName>
</protein>